<protein>
    <submittedName>
        <fullName evidence="2">Transposase</fullName>
    </submittedName>
</protein>
<dbReference type="Proteomes" id="UP000887565">
    <property type="component" value="Unplaced"/>
</dbReference>
<dbReference type="WBParaSite" id="nRc.2.0.1.t13247-RA">
    <property type="protein sequence ID" value="nRc.2.0.1.t13247-RA"/>
    <property type="gene ID" value="nRc.2.0.1.g13247"/>
</dbReference>
<proteinExistence type="predicted"/>
<reference evidence="2" key="1">
    <citation type="submission" date="2022-11" db="UniProtKB">
        <authorList>
            <consortium name="WormBaseParasite"/>
        </authorList>
    </citation>
    <scope>IDENTIFICATION</scope>
</reference>
<organism evidence="1 2">
    <name type="scientific">Romanomermis culicivorax</name>
    <name type="common">Nematode worm</name>
    <dbReference type="NCBI Taxonomy" id="13658"/>
    <lineage>
        <taxon>Eukaryota</taxon>
        <taxon>Metazoa</taxon>
        <taxon>Ecdysozoa</taxon>
        <taxon>Nematoda</taxon>
        <taxon>Enoplea</taxon>
        <taxon>Dorylaimia</taxon>
        <taxon>Mermithida</taxon>
        <taxon>Mermithoidea</taxon>
        <taxon>Mermithidae</taxon>
        <taxon>Romanomermis</taxon>
    </lineage>
</organism>
<evidence type="ECO:0000313" key="1">
    <source>
        <dbReference type="Proteomes" id="UP000887565"/>
    </source>
</evidence>
<evidence type="ECO:0000313" key="2">
    <source>
        <dbReference type="WBParaSite" id="nRc.2.0.1.t13247-RA"/>
    </source>
</evidence>
<name>A0A915IIP4_ROMCU</name>
<sequence length="69" mass="8256">MLRPVKKSRHHNFRICKSDEVDAREISKIFRIVDDDDDGDDYDYDLFALLPSMEVFEMKMLQKNSILFD</sequence>
<keyword evidence="1" id="KW-1185">Reference proteome</keyword>
<accession>A0A915IIP4</accession>
<dbReference type="AlphaFoldDB" id="A0A915IIP4"/>